<dbReference type="AlphaFoldDB" id="A0AAE0TG42"/>
<evidence type="ECO:0000313" key="1">
    <source>
        <dbReference type="EMBL" id="KAK3609726.1"/>
    </source>
</evidence>
<sequence>MLRHNSTANGRVNEREILVSFALKQDTQHRHVAVPLAPRYVNDKILLTKGPVLYSDIDDTNLYESELIDGGYKLDININCIINTSNSSEGAPGNSTTSPQYYLGIRVLNPTVNMIQGSSTTIQLQPTFPFGCSSRVGDLNPPTKCLLSVNMFDPDDSNDCKSSSISVTGSQKCGVQLPGFYYHQWTDGVSYDNVTEMTITTRDPNDYNEGRNRFVLKLLTEGTGLNDIIKGSYISNIVVTTSSETSWQGKTCYSYVDPHMRSFDGSTNDAASLSFYEMAGVSRKAESHTISNSFNGTLQVLARFLRINLSAD</sequence>
<comment type="caution">
    <text evidence="1">The sequence shown here is derived from an EMBL/GenBank/DDBJ whole genome shotgun (WGS) entry which is preliminary data.</text>
</comment>
<reference evidence="1" key="1">
    <citation type="journal article" date="2021" name="Genome Biol. Evol.">
        <title>A High-Quality Reference Genome for a Parasitic Bivalve with Doubly Uniparental Inheritance (Bivalvia: Unionida).</title>
        <authorList>
            <person name="Smith C.H."/>
        </authorList>
    </citation>
    <scope>NUCLEOTIDE SEQUENCE</scope>
    <source>
        <strain evidence="1">CHS0354</strain>
    </source>
</reference>
<protein>
    <submittedName>
        <fullName evidence="1">Uncharacterized protein</fullName>
    </submittedName>
</protein>
<reference evidence="1" key="3">
    <citation type="submission" date="2023-05" db="EMBL/GenBank/DDBJ databases">
        <authorList>
            <person name="Smith C.H."/>
        </authorList>
    </citation>
    <scope>NUCLEOTIDE SEQUENCE</scope>
    <source>
        <strain evidence="1">CHS0354</strain>
        <tissue evidence="1">Mantle</tissue>
    </source>
</reference>
<gene>
    <name evidence="1" type="ORF">CHS0354_011418</name>
</gene>
<evidence type="ECO:0000313" key="2">
    <source>
        <dbReference type="Proteomes" id="UP001195483"/>
    </source>
</evidence>
<dbReference type="Proteomes" id="UP001195483">
    <property type="component" value="Unassembled WGS sequence"/>
</dbReference>
<name>A0AAE0TG42_9BIVA</name>
<keyword evidence="2" id="KW-1185">Reference proteome</keyword>
<dbReference type="EMBL" id="JAEAOA010000707">
    <property type="protein sequence ID" value="KAK3609726.1"/>
    <property type="molecule type" value="Genomic_DNA"/>
</dbReference>
<proteinExistence type="predicted"/>
<reference evidence="1" key="2">
    <citation type="journal article" date="2021" name="Genome Biol. Evol.">
        <title>Developing a high-quality reference genome for a parasitic bivalve with doubly uniparental inheritance (Bivalvia: Unionida).</title>
        <authorList>
            <person name="Smith C.H."/>
        </authorList>
    </citation>
    <scope>NUCLEOTIDE SEQUENCE</scope>
    <source>
        <strain evidence="1">CHS0354</strain>
        <tissue evidence="1">Mantle</tissue>
    </source>
</reference>
<organism evidence="1 2">
    <name type="scientific">Potamilus streckersoni</name>
    <dbReference type="NCBI Taxonomy" id="2493646"/>
    <lineage>
        <taxon>Eukaryota</taxon>
        <taxon>Metazoa</taxon>
        <taxon>Spiralia</taxon>
        <taxon>Lophotrochozoa</taxon>
        <taxon>Mollusca</taxon>
        <taxon>Bivalvia</taxon>
        <taxon>Autobranchia</taxon>
        <taxon>Heteroconchia</taxon>
        <taxon>Palaeoheterodonta</taxon>
        <taxon>Unionida</taxon>
        <taxon>Unionoidea</taxon>
        <taxon>Unionidae</taxon>
        <taxon>Ambleminae</taxon>
        <taxon>Lampsilini</taxon>
        <taxon>Potamilus</taxon>
    </lineage>
</organism>
<accession>A0AAE0TG42</accession>